<feature type="region of interest" description="Disordered" evidence="5">
    <location>
        <begin position="318"/>
        <end position="341"/>
    </location>
</feature>
<dbReference type="PANTHER" id="PTHR45674:SF4">
    <property type="entry name" value="DNA LIGASE 1"/>
    <property type="match status" value="1"/>
</dbReference>
<dbReference type="SUPFAM" id="SSF56091">
    <property type="entry name" value="DNA ligase/mRNA capping enzyme, catalytic domain"/>
    <property type="match status" value="1"/>
</dbReference>
<dbReference type="Gene3D" id="2.40.50.140">
    <property type="entry name" value="Nucleic acid-binding proteins"/>
    <property type="match status" value="1"/>
</dbReference>
<reference evidence="8" key="1">
    <citation type="journal article" date="2018" name="Front. Microbiol.">
        <title>Genome-Based Analysis Reveals the Taxonomy and Diversity of the Family Idiomarinaceae.</title>
        <authorList>
            <person name="Liu Y."/>
            <person name="Lai Q."/>
            <person name="Shao Z."/>
        </authorList>
    </citation>
    <scope>NUCLEOTIDE SEQUENCE [LARGE SCALE GENOMIC DNA]</scope>
    <source>
        <strain evidence="8">CVS-6</strain>
    </source>
</reference>
<comment type="catalytic activity">
    <reaction evidence="4">
        <text>ATP + (deoxyribonucleotide)n-3'-hydroxyl + 5'-phospho-(deoxyribonucleotide)m = (deoxyribonucleotide)n+m + AMP + diphosphate.</text>
        <dbReference type="EC" id="6.5.1.1"/>
    </reaction>
</comment>
<organism evidence="7 8">
    <name type="scientific">Pseudidiomarina insulisalsae</name>
    <dbReference type="NCBI Taxonomy" id="575789"/>
    <lineage>
        <taxon>Bacteria</taxon>
        <taxon>Pseudomonadati</taxon>
        <taxon>Pseudomonadota</taxon>
        <taxon>Gammaproteobacteria</taxon>
        <taxon>Alteromonadales</taxon>
        <taxon>Idiomarinaceae</taxon>
        <taxon>Pseudidiomarina</taxon>
    </lineage>
</organism>
<evidence type="ECO:0000256" key="1">
    <source>
        <dbReference type="ARBA" id="ARBA00007572"/>
    </source>
</evidence>
<dbReference type="OrthoDB" id="9802472at2"/>
<evidence type="ECO:0000256" key="5">
    <source>
        <dbReference type="SAM" id="MobiDB-lite"/>
    </source>
</evidence>
<protein>
    <recommendedName>
        <fullName evidence="2">DNA ligase (ATP)</fullName>
        <ecNumber evidence="2">6.5.1.1</ecNumber>
    </recommendedName>
</protein>
<dbReference type="CDD" id="cd07906">
    <property type="entry name" value="Adenylation_DNA_ligase_LigD_LigC"/>
    <property type="match status" value="1"/>
</dbReference>
<dbReference type="GO" id="GO:0003910">
    <property type="term" value="F:DNA ligase (ATP) activity"/>
    <property type="evidence" value="ECO:0007669"/>
    <property type="project" value="UniProtKB-EC"/>
</dbReference>
<dbReference type="Pfam" id="PF04679">
    <property type="entry name" value="DNA_ligase_A_C"/>
    <property type="match status" value="1"/>
</dbReference>
<sequence>MTDLLQQLSDDDREQAKECSMPDWLDPMLAKLTHDAFASEDWLYERKLDGERVIAYIDDDGEVRLCSRNQKLLNDSYPELETALAEQAPPGSIFDGEVVALNDDDVSDFQRLQARMNVSNREEACNSNVAVYFYLFDCLYIAGHDLCQCTLRGRKKVLREALAWNEPLRFTQHRNEHGIDYFKDACDKGWEGLIAKKADSNYAHSRSPNWLKFKCLMQQEFVICGFTEPEGERIGFGALLLGFYRDDALVYAGQVGTGFDDDMLEQLEQKLTSIERKSSPFDDAEPDDSRITFVTPKLVCEVAFTEWTSEEKLRHPRFQGLRRDKEPKDVHKEIAEQVADL</sequence>
<dbReference type="InterPro" id="IPR012309">
    <property type="entry name" value="DNA_ligase_ATP-dep_C"/>
</dbReference>
<dbReference type="InterPro" id="IPR012340">
    <property type="entry name" value="NA-bd_OB-fold"/>
</dbReference>
<dbReference type="NCBIfam" id="TIGR02779">
    <property type="entry name" value="NHEJ_ligase_lig"/>
    <property type="match status" value="1"/>
</dbReference>
<accession>A0A432YPR6</accession>
<dbReference type="PROSITE" id="PS00697">
    <property type="entry name" value="DNA_LIGASE_A1"/>
    <property type="match status" value="1"/>
</dbReference>
<dbReference type="Proteomes" id="UP000288259">
    <property type="component" value="Unassembled WGS sequence"/>
</dbReference>
<evidence type="ECO:0000256" key="3">
    <source>
        <dbReference type="ARBA" id="ARBA00022598"/>
    </source>
</evidence>
<dbReference type="Gene3D" id="3.30.470.30">
    <property type="entry name" value="DNA ligase/mRNA capping enzyme"/>
    <property type="match status" value="1"/>
</dbReference>
<name>A0A432YPR6_9GAMM</name>
<proteinExistence type="inferred from homology"/>
<dbReference type="GO" id="GO:0006310">
    <property type="term" value="P:DNA recombination"/>
    <property type="evidence" value="ECO:0007669"/>
    <property type="project" value="InterPro"/>
</dbReference>
<evidence type="ECO:0000256" key="4">
    <source>
        <dbReference type="ARBA" id="ARBA00034003"/>
    </source>
</evidence>
<dbReference type="PROSITE" id="PS50160">
    <property type="entry name" value="DNA_LIGASE_A3"/>
    <property type="match status" value="1"/>
</dbReference>
<dbReference type="GO" id="GO:0005524">
    <property type="term" value="F:ATP binding"/>
    <property type="evidence" value="ECO:0007669"/>
    <property type="project" value="InterPro"/>
</dbReference>
<keyword evidence="3 7" id="KW-0436">Ligase</keyword>
<dbReference type="InterPro" id="IPR050191">
    <property type="entry name" value="ATP-dep_DNA_ligase"/>
</dbReference>
<dbReference type="EMBL" id="PIPY01000002">
    <property type="protein sequence ID" value="RUO63120.1"/>
    <property type="molecule type" value="Genomic_DNA"/>
</dbReference>
<dbReference type="InterPro" id="IPR012310">
    <property type="entry name" value="DNA_ligase_ATP-dep_cent"/>
</dbReference>
<dbReference type="SUPFAM" id="SSF50249">
    <property type="entry name" value="Nucleic acid-binding proteins"/>
    <property type="match status" value="1"/>
</dbReference>
<evidence type="ECO:0000313" key="7">
    <source>
        <dbReference type="EMBL" id="RUO63120.1"/>
    </source>
</evidence>
<dbReference type="Pfam" id="PF01068">
    <property type="entry name" value="DNA_ligase_A_M"/>
    <property type="match status" value="1"/>
</dbReference>
<comment type="similarity">
    <text evidence="1">Belongs to the ATP-dependent DNA ligase family.</text>
</comment>
<dbReference type="EC" id="6.5.1.1" evidence="2"/>
<comment type="caution">
    <text evidence="7">The sequence shown here is derived from an EMBL/GenBank/DDBJ whole genome shotgun (WGS) entry which is preliminary data.</text>
</comment>
<dbReference type="RefSeq" id="WP_126753685.1">
    <property type="nucleotide sequence ID" value="NZ_PIPY01000002.1"/>
</dbReference>
<dbReference type="AlphaFoldDB" id="A0A432YPR6"/>
<dbReference type="InterPro" id="IPR014146">
    <property type="entry name" value="LigD_ligase_dom"/>
</dbReference>
<gene>
    <name evidence="7" type="ORF">CWI71_02540</name>
</gene>
<dbReference type="CDD" id="cd07971">
    <property type="entry name" value="OBF_DNA_ligase_LigD"/>
    <property type="match status" value="1"/>
</dbReference>
<evidence type="ECO:0000313" key="8">
    <source>
        <dbReference type="Proteomes" id="UP000288259"/>
    </source>
</evidence>
<dbReference type="InterPro" id="IPR016059">
    <property type="entry name" value="DNA_ligase_ATP-dep_CS"/>
</dbReference>
<evidence type="ECO:0000256" key="2">
    <source>
        <dbReference type="ARBA" id="ARBA00012727"/>
    </source>
</evidence>
<feature type="compositionally biased region" description="Basic and acidic residues" evidence="5">
    <location>
        <begin position="321"/>
        <end position="335"/>
    </location>
</feature>
<dbReference type="GO" id="GO:0006281">
    <property type="term" value="P:DNA repair"/>
    <property type="evidence" value="ECO:0007669"/>
    <property type="project" value="InterPro"/>
</dbReference>
<keyword evidence="8" id="KW-1185">Reference proteome</keyword>
<evidence type="ECO:0000259" key="6">
    <source>
        <dbReference type="PROSITE" id="PS50160"/>
    </source>
</evidence>
<feature type="domain" description="ATP-dependent DNA ligase family profile" evidence="6">
    <location>
        <begin position="124"/>
        <end position="214"/>
    </location>
</feature>
<dbReference type="PANTHER" id="PTHR45674">
    <property type="entry name" value="DNA LIGASE 1/3 FAMILY MEMBER"/>
    <property type="match status" value="1"/>
</dbReference>